<feature type="domain" description="4'-phosphopantetheinyl transferase" evidence="4">
    <location>
        <begin position="106"/>
        <end position="210"/>
    </location>
</feature>
<organism evidence="6 7">
    <name type="scientific">Corynebacterium oculi</name>
    <dbReference type="NCBI Taxonomy" id="1544416"/>
    <lineage>
        <taxon>Bacteria</taxon>
        <taxon>Bacillati</taxon>
        <taxon>Actinomycetota</taxon>
        <taxon>Actinomycetes</taxon>
        <taxon>Mycobacteriales</taxon>
        <taxon>Corynebacteriaceae</taxon>
        <taxon>Corynebacterium</taxon>
    </lineage>
</organism>
<keyword evidence="3" id="KW-0479">Metal-binding</keyword>
<dbReference type="EC" id="2.7.8.7" evidence="6"/>
<dbReference type="EMBL" id="LKST01000001">
    <property type="protein sequence ID" value="KQB85377.1"/>
    <property type="molecule type" value="Genomic_DNA"/>
</dbReference>
<dbReference type="PANTHER" id="PTHR38096">
    <property type="entry name" value="ENTEROBACTIN SYNTHASE COMPONENT D"/>
    <property type="match status" value="1"/>
</dbReference>
<feature type="domain" description="4'-phosphopantetheinyl transferase N-terminal" evidence="5">
    <location>
        <begin position="32"/>
        <end position="99"/>
    </location>
</feature>
<dbReference type="Proteomes" id="UP000050517">
    <property type="component" value="Unassembled WGS sequence"/>
</dbReference>
<evidence type="ECO:0000313" key="7">
    <source>
        <dbReference type="Proteomes" id="UP000050517"/>
    </source>
</evidence>
<dbReference type="GO" id="GO:0005886">
    <property type="term" value="C:plasma membrane"/>
    <property type="evidence" value="ECO:0007669"/>
    <property type="project" value="TreeGrafter"/>
</dbReference>
<dbReference type="AlphaFoldDB" id="A0A0Q1AFG8"/>
<evidence type="ECO:0000256" key="2">
    <source>
        <dbReference type="PIRSR" id="PIRSR603542-1"/>
    </source>
</evidence>
<evidence type="ECO:0000256" key="1">
    <source>
        <dbReference type="ARBA" id="ARBA00022679"/>
    </source>
</evidence>
<evidence type="ECO:0000259" key="4">
    <source>
        <dbReference type="Pfam" id="PF01648"/>
    </source>
</evidence>
<feature type="binding site" evidence="2">
    <location>
        <position position="158"/>
    </location>
    <ligand>
        <name>CoA</name>
        <dbReference type="ChEBI" id="CHEBI:57287"/>
    </ligand>
</feature>
<dbReference type="Pfam" id="PF01648">
    <property type="entry name" value="ACPS"/>
    <property type="match status" value="1"/>
</dbReference>
<feature type="binding site" evidence="2">
    <location>
        <position position="154"/>
    </location>
    <ligand>
        <name>CoA</name>
        <dbReference type="ChEBI" id="CHEBI:57287"/>
    </ligand>
</feature>
<dbReference type="PRINTS" id="PR01399">
    <property type="entry name" value="ENTSNTHTASED"/>
</dbReference>
<feature type="binding site" evidence="2">
    <location>
        <position position="110"/>
    </location>
    <ligand>
        <name>CoA</name>
        <dbReference type="ChEBI" id="CHEBI:57287"/>
    </ligand>
</feature>
<protein>
    <submittedName>
        <fullName evidence="6">4'-phosphopantetheinyl transferase Npt</fullName>
        <ecNumber evidence="6">2.7.8.7</ecNumber>
    </submittedName>
</protein>
<proteinExistence type="predicted"/>
<dbReference type="PATRIC" id="fig|1544416.3.peg.520"/>
<keyword evidence="7" id="KW-1185">Reference proteome</keyword>
<keyword evidence="1 6" id="KW-0808">Transferase</keyword>
<accession>A0A0Q1AFG8</accession>
<evidence type="ECO:0000313" key="6">
    <source>
        <dbReference type="EMBL" id="KQB85377.1"/>
    </source>
</evidence>
<feature type="binding site" evidence="2">
    <location>
        <position position="51"/>
    </location>
    <ligand>
        <name>CoA</name>
        <dbReference type="ChEBI" id="CHEBI:57287"/>
    </ligand>
</feature>
<reference evidence="6 7" key="1">
    <citation type="submission" date="2015-10" db="EMBL/GenBank/DDBJ databases">
        <title>Corynebacteirum lowii and Corynebacterium oculi species nova, derived from human clinical disease and and emended description of Corynebacterium mastiditis.</title>
        <authorList>
            <person name="Bernard K."/>
            <person name="Pacheco A.L."/>
            <person name="Mcdougall C."/>
            <person name="Burtx T."/>
            <person name="Weibe D."/>
            <person name="Tyler S."/>
            <person name="Olson A.B."/>
            <person name="Cnockaert M."/>
            <person name="Eguchi H."/>
            <person name="Kuwahara T."/>
            <person name="Nakayama-Imaohji H."/>
            <person name="Boudewijins M."/>
            <person name="Van Hoecke F."/>
            <person name="Bernier A.-M."/>
            <person name="Vandamme P."/>
        </authorList>
    </citation>
    <scope>NUCLEOTIDE SEQUENCE [LARGE SCALE GENOMIC DNA]</scope>
    <source>
        <strain evidence="6 7">NML 130210</strain>
    </source>
</reference>
<comment type="cofactor">
    <cofactor evidence="3">
        <name>Mg(2+)</name>
        <dbReference type="ChEBI" id="CHEBI:18420"/>
    </cofactor>
</comment>
<dbReference type="InterPro" id="IPR037143">
    <property type="entry name" value="4-PPantetheinyl_Trfase_dom_sf"/>
</dbReference>
<feature type="binding site" evidence="3">
    <location>
        <position position="110"/>
    </location>
    <ligand>
        <name>Mg(2+)</name>
        <dbReference type="ChEBI" id="CHEBI:18420"/>
    </ligand>
</feature>
<dbReference type="GO" id="GO:0009239">
    <property type="term" value="P:enterobactin biosynthetic process"/>
    <property type="evidence" value="ECO:0007669"/>
    <property type="project" value="InterPro"/>
</dbReference>
<dbReference type="RefSeq" id="WP_055122011.1">
    <property type="nucleotide sequence ID" value="NZ_LKST01000001.1"/>
</dbReference>
<evidence type="ECO:0000259" key="5">
    <source>
        <dbReference type="Pfam" id="PF17837"/>
    </source>
</evidence>
<feature type="binding site" evidence="3">
    <location>
        <position position="112"/>
    </location>
    <ligand>
        <name>Mg(2+)</name>
        <dbReference type="ChEBI" id="CHEBI:18420"/>
    </ligand>
</feature>
<name>A0A0Q1AFG8_9CORY</name>
<comment type="caution">
    <text evidence="6">The sequence shown here is derived from an EMBL/GenBank/DDBJ whole genome shotgun (WGS) entry which is preliminary data.</text>
</comment>
<dbReference type="InterPro" id="IPR003542">
    <property type="entry name" value="Enbac_synth_compD-like"/>
</dbReference>
<keyword evidence="3" id="KW-0460">Magnesium</keyword>
<dbReference type="SUPFAM" id="SSF56214">
    <property type="entry name" value="4'-phosphopantetheinyl transferase"/>
    <property type="match status" value="1"/>
</dbReference>
<sequence length="216" mass="23921">MMDALFPPQVQWRVLRSNGDSLCRYAELPAVERALVARAVDKRKAEFGDARWCAHQALAYYGVPPSAPILRGAKGMPLWPQGFTGSLAHTEGLRAAAVAPRSVVRSVGLDVEPAAALPEGVLGSIALDAERKTVQRWRAEGREWADRLLFCAKEATYKAWFPLTQRWLDFDQAEIVLHPEGTFSSRLLLDAAPMRSFAGRWIVREGYCCAAITVLL</sequence>
<dbReference type="Gene3D" id="3.90.470.20">
    <property type="entry name" value="4'-phosphopantetheinyl transferase domain"/>
    <property type="match status" value="1"/>
</dbReference>
<dbReference type="InterPro" id="IPR041354">
    <property type="entry name" value="4PPT_N"/>
</dbReference>
<dbReference type="GO" id="GO:0008897">
    <property type="term" value="F:holo-[acyl-carrier-protein] synthase activity"/>
    <property type="evidence" value="ECO:0007669"/>
    <property type="project" value="UniProtKB-EC"/>
</dbReference>
<feature type="binding site" evidence="2">
    <location>
        <position position="43"/>
    </location>
    <ligand>
        <name>CoA</name>
        <dbReference type="ChEBI" id="CHEBI:57287"/>
    </ligand>
</feature>
<feature type="binding site" evidence="2">
    <location>
        <position position="168"/>
    </location>
    <ligand>
        <name>CoA</name>
        <dbReference type="ChEBI" id="CHEBI:57287"/>
    </ligand>
</feature>
<dbReference type="InterPro" id="IPR008278">
    <property type="entry name" value="4-PPantetheinyl_Trfase_dom"/>
</dbReference>
<dbReference type="GO" id="GO:0000287">
    <property type="term" value="F:magnesium ion binding"/>
    <property type="evidence" value="ECO:0007669"/>
    <property type="project" value="InterPro"/>
</dbReference>
<dbReference type="OrthoDB" id="8210607at2"/>
<gene>
    <name evidence="6" type="primary">npt</name>
    <name evidence="6" type="ORF">Cocul_00516</name>
</gene>
<dbReference type="STRING" id="1544416.Cocul_00516"/>
<dbReference type="GO" id="GO:0009366">
    <property type="term" value="C:enterobactin synthetase complex"/>
    <property type="evidence" value="ECO:0007669"/>
    <property type="project" value="InterPro"/>
</dbReference>
<dbReference type="PANTHER" id="PTHR38096:SF1">
    <property type="entry name" value="ENTEROBACTIN SYNTHASE COMPONENT D"/>
    <property type="match status" value="1"/>
</dbReference>
<dbReference type="Pfam" id="PF17837">
    <property type="entry name" value="4PPT_N"/>
    <property type="match status" value="1"/>
</dbReference>
<evidence type="ECO:0000256" key="3">
    <source>
        <dbReference type="PIRSR" id="PIRSR603542-2"/>
    </source>
</evidence>